<sequence>METKACQTDSKTNRSPSGSVFFIGAKSLIKRHLHKSFKKCSFVLLTPLCATSMFDKVFQICRFIN</sequence>
<keyword evidence="2" id="KW-1185">Reference proteome</keyword>
<name>A0ABN5Q9S7_9VIBR</name>
<protein>
    <submittedName>
        <fullName evidence="1">Uncharacterized protein</fullName>
    </submittedName>
</protein>
<dbReference type="Proteomes" id="UP000272136">
    <property type="component" value="Chromosome 1"/>
</dbReference>
<evidence type="ECO:0000313" key="1">
    <source>
        <dbReference type="EMBL" id="AYO16210.1"/>
    </source>
</evidence>
<reference evidence="1 2" key="1">
    <citation type="submission" date="2018-10" db="EMBL/GenBank/DDBJ databases">
        <title>Whole Genome of Vibrio owensii strain 170502, isolated from Acute Hepatopancreatic Necrosis Disease (AHPND) shrimp.</title>
        <authorList>
            <person name="Yan M."/>
            <person name="Wang X."/>
            <person name="Wang Y."/>
        </authorList>
    </citation>
    <scope>NUCLEOTIDE SEQUENCE [LARGE SCALE GENOMIC DNA]</scope>
    <source>
        <strain evidence="1 2">1700302</strain>
    </source>
</reference>
<evidence type="ECO:0000313" key="2">
    <source>
        <dbReference type="Proteomes" id="UP000272136"/>
    </source>
</evidence>
<organism evidence="1 2">
    <name type="scientific">Vibrio owensii</name>
    <dbReference type="NCBI Taxonomy" id="696485"/>
    <lineage>
        <taxon>Bacteria</taxon>
        <taxon>Pseudomonadati</taxon>
        <taxon>Pseudomonadota</taxon>
        <taxon>Gammaproteobacteria</taxon>
        <taxon>Vibrionales</taxon>
        <taxon>Vibrionaceae</taxon>
        <taxon>Vibrio</taxon>
    </lineage>
</organism>
<gene>
    <name evidence="1" type="ORF">D0812_10620</name>
</gene>
<accession>A0ABN5Q9S7</accession>
<proteinExistence type="predicted"/>
<dbReference type="EMBL" id="CP033137">
    <property type="protein sequence ID" value="AYO16210.1"/>
    <property type="molecule type" value="Genomic_DNA"/>
</dbReference>